<evidence type="ECO:0000256" key="1">
    <source>
        <dbReference type="SAM" id="MobiDB-lite"/>
    </source>
</evidence>
<feature type="compositionally biased region" description="Pro residues" evidence="1">
    <location>
        <begin position="63"/>
        <end position="81"/>
    </location>
</feature>
<proteinExistence type="predicted"/>
<comment type="caution">
    <text evidence="2">The sequence shown here is derived from an EMBL/GenBank/DDBJ whole genome shotgun (WGS) entry which is preliminary data.</text>
</comment>
<dbReference type="EMBL" id="JAHRIQ010046555">
    <property type="protein sequence ID" value="MEQ2235603.1"/>
    <property type="molecule type" value="Genomic_DNA"/>
</dbReference>
<dbReference type="Proteomes" id="UP001482620">
    <property type="component" value="Unassembled WGS sequence"/>
</dbReference>
<evidence type="ECO:0000313" key="2">
    <source>
        <dbReference type="EMBL" id="MEQ2235603.1"/>
    </source>
</evidence>
<sequence length="102" mass="10732">MRTHKNTHTHAPNVKTNNNGRRTLTPNTYSILPGPGADTPKGQPDPGGGPLPSRQPEPAQNSPNPPMNSDPNPMSTPPPMNPDLNFPTGPPPTGTQISNTCP</sequence>
<organism evidence="2 3">
    <name type="scientific">Ilyodon furcidens</name>
    <name type="common">goldbreast splitfin</name>
    <dbReference type="NCBI Taxonomy" id="33524"/>
    <lineage>
        <taxon>Eukaryota</taxon>
        <taxon>Metazoa</taxon>
        <taxon>Chordata</taxon>
        <taxon>Craniata</taxon>
        <taxon>Vertebrata</taxon>
        <taxon>Euteleostomi</taxon>
        <taxon>Actinopterygii</taxon>
        <taxon>Neopterygii</taxon>
        <taxon>Teleostei</taxon>
        <taxon>Neoteleostei</taxon>
        <taxon>Acanthomorphata</taxon>
        <taxon>Ovalentaria</taxon>
        <taxon>Atherinomorphae</taxon>
        <taxon>Cyprinodontiformes</taxon>
        <taxon>Goodeidae</taxon>
        <taxon>Ilyodon</taxon>
    </lineage>
</organism>
<feature type="region of interest" description="Disordered" evidence="1">
    <location>
        <begin position="1"/>
        <end position="102"/>
    </location>
</feature>
<protein>
    <submittedName>
        <fullName evidence="2">Uncharacterized protein</fullName>
    </submittedName>
</protein>
<keyword evidence="3" id="KW-1185">Reference proteome</keyword>
<evidence type="ECO:0000313" key="3">
    <source>
        <dbReference type="Proteomes" id="UP001482620"/>
    </source>
</evidence>
<gene>
    <name evidence="2" type="ORF">ILYODFUR_004009</name>
</gene>
<accession>A0ABV0TUN4</accession>
<name>A0ABV0TUN4_9TELE</name>
<reference evidence="2 3" key="1">
    <citation type="submission" date="2021-06" db="EMBL/GenBank/DDBJ databases">
        <authorList>
            <person name="Palmer J.M."/>
        </authorList>
    </citation>
    <scope>NUCLEOTIDE SEQUENCE [LARGE SCALE GENOMIC DNA]</scope>
    <source>
        <strain evidence="3">if_2019</strain>
        <tissue evidence="2">Muscle</tissue>
    </source>
</reference>
<feature type="compositionally biased region" description="Polar residues" evidence="1">
    <location>
        <begin position="14"/>
        <end position="30"/>
    </location>
</feature>